<evidence type="ECO:0000256" key="2">
    <source>
        <dbReference type="ARBA" id="ARBA00022771"/>
    </source>
</evidence>
<dbReference type="GO" id="GO:0008270">
    <property type="term" value="F:zinc ion binding"/>
    <property type="evidence" value="ECO:0007669"/>
    <property type="project" value="UniProtKB-KW"/>
</dbReference>
<feature type="transmembrane region" description="Helical" evidence="4">
    <location>
        <begin position="105"/>
        <end position="125"/>
    </location>
</feature>
<evidence type="ECO:0000313" key="6">
    <source>
        <dbReference type="EMBL" id="QHT29154.1"/>
    </source>
</evidence>
<name>A0A6C0EIZ5_9ZZZZ</name>
<dbReference type="EMBL" id="MN738869">
    <property type="protein sequence ID" value="QHT29154.1"/>
    <property type="molecule type" value="Genomic_DNA"/>
</dbReference>
<sequence>MNEIPECILCYGNNNLIKNNVCQCNYYLHKDCLLLWIRTSGKKTCIMCQELINTQQIILNNNIVNMNDELDHYISINNTGLDDPVEIDNNDAVRPPLYVEICTEIFTFLGYVTVIGIIIVFLFNIKVNIK</sequence>
<protein>
    <recommendedName>
        <fullName evidence="5">RING-CH-type domain-containing protein</fullName>
    </recommendedName>
</protein>
<keyword evidence="4" id="KW-0472">Membrane</keyword>
<dbReference type="InterPro" id="IPR011016">
    <property type="entry name" value="Znf_RING-CH"/>
</dbReference>
<dbReference type="SMART" id="SM00744">
    <property type="entry name" value="RINGv"/>
    <property type="match status" value="1"/>
</dbReference>
<dbReference type="Gene3D" id="3.30.40.10">
    <property type="entry name" value="Zinc/RING finger domain, C3HC4 (zinc finger)"/>
    <property type="match status" value="1"/>
</dbReference>
<keyword evidence="1" id="KW-0479">Metal-binding</keyword>
<feature type="domain" description="RING-CH-type" evidence="5">
    <location>
        <begin position="6"/>
        <end position="49"/>
    </location>
</feature>
<organism evidence="6">
    <name type="scientific">viral metagenome</name>
    <dbReference type="NCBI Taxonomy" id="1070528"/>
    <lineage>
        <taxon>unclassified sequences</taxon>
        <taxon>metagenomes</taxon>
        <taxon>organismal metagenomes</taxon>
    </lineage>
</organism>
<reference evidence="6" key="1">
    <citation type="journal article" date="2020" name="Nature">
        <title>Giant virus diversity and host interactions through global metagenomics.</title>
        <authorList>
            <person name="Schulz F."/>
            <person name="Roux S."/>
            <person name="Paez-Espino D."/>
            <person name="Jungbluth S."/>
            <person name="Walsh D.A."/>
            <person name="Denef V.J."/>
            <person name="McMahon K.D."/>
            <person name="Konstantinidis K.T."/>
            <person name="Eloe-Fadrosh E.A."/>
            <person name="Kyrpides N.C."/>
            <person name="Woyke T."/>
        </authorList>
    </citation>
    <scope>NUCLEOTIDE SEQUENCE</scope>
    <source>
        <strain evidence="6">GVMAG-M-3300001351-8</strain>
    </source>
</reference>
<keyword evidence="2" id="KW-0863">Zinc-finger</keyword>
<dbReference type="AlphaFoldDB" id="A0A6C0EIZ5"/>
<accession>A0A6C0EIZ5</accession>
<keyword evidence="4" id="KW-1133">Transmembrane helix</keyword>
<evidence type="ECO:0000256" key="4">
    <source>
        <dbReference type="SAM" id="Phobius"/>
    </source>
</evidence>
<evidence type="ECO:0000259" key="5">
    <source>
        <dbReference type="SMART" id="SM00744"/>
    </source>
</evidence>
<evidence type="ECO:0000256" key="3">
    <source>
        <dbReference type="ARBA" id="ARBA00022833"/>
    </source>
</evidence>
<dbReference type="SUPFAM" id="SSF57850">
    <property type="entry name" value="RING/U-box"/>
    <property type="match status" value="1"/>
</dbReference>
<evidence type="ECO:0000256" key="1">
    <source>
        <dbReference type="ARBA" id="ARBA00022723"/>
    </source>
</evidence>
<keyword evidence="4" id="KW-0812">Transmembrane</keyword>
<keyword evidence="3" id="KW-0862">Zinc</keyword>
<dbReference type="InterPro" id="IPR013083">
    <property type="entry name" value="Znf_RING/FYVE/PHD"/>
</dbReference>
<proteinExistence type="predicted"/>